<dbReference type="Pfam" id="PF12697">
    <property type="entry name" value="Abhydrolase_6"/>
    <property type="match status" value="1"/>
</dbReference>
<dbReference type="PANTHER" id="PTHR43358">
    <property type="entry name" value="ALPHA/BETA-HYDROLASE"/>
    <property type="match status" value="1"/>
</dbReference>
<evidence type="ECO:0000313" key="3">
    <source>
        <dbReference type="Proteomes" id="UP000317998"/>
    </source>
</evidence>
<proteinExistence type="predicted"/>
<dbReference type="GO" id="GO:0003824">
    <property type="term" value="F:catalytic activity"/>
    <property type="evidence" value="ECO:0007669"/>
    <property type="project" value="UniProtKB-ARBA"/>
</dbReference>
<feature type="domain" description="AB hydrolase-1" evidence="1">
    <location>
        <begin position="156"/>
        <end position="348"/>
    </location>
</feature>
<dbReference type="Gene3D" id="3.40.50.1820">
    <property type="entry name" value="alpha/beta hydrolase"/>
    <property type="match status" value="1"/>
</dbReference>
<evidence type="ECO:0000313" key="2">
    <source>
        <dbReference type="EMBL" id="TQL47934.1"/>
    </source>
</evidence>
<dbReference type="Proteomes" id="UP000317998">
    <property type="component" value="Unassembled WGS sequence"/>
</dbReference>
<sequence length="370" mass="40347">MGTAVATFAIARYVITPPRRRAQDIRIVHIDEKAGTVTLSESPESLLAGRYGLWFDAERGHARVGDVVSRGRDSVTRRLEGIDKGTPAVGMKCRLSGWYYRSPEPLGVEYSEVFIDTTLGPAPAWLVPAPGGGTGGRWVIQVHGRAVDRRETIRAIPVFHDAGFTSLLISYRNDGVAPPSEDGRYALGDIEWLDVESAMRYAIDHGARDIVLMGWSMGGATVLQAATRSRLSFAVRGIVLDSPVVDWVTALRHQAGTLRIPPLVVRAVLRILSRPWGSVVTGQHAPIDLRRLDFVARAVELELPMLLLHSSGDAFVPDTASRALAAARPDIVTFPAIAGAGHTRIWNYDTDAWNGAISEWLQRLLPPSSL</sequence>
<dbReference type="InterPro" id="IPR029058">
    <property type="entry name" value="AB_hydrolase_fold"/>
</dbReference>
<protein>
    <recommendedName>
        <fullName evidence="1">AB hydrolase-1 domain-containing protein</fullName>
    </recommendedName>
</protein>
<dbReference type="InterPro" id="IPR000073">
    <property type="entry name" value="AB_hydrolase_1"/>
</dbReference>
<dbReference type="SUPFAM" id="SSF53474">
    <property type="entry name" value="alpha/beta-Hydrolases"/>
    <property type="match status" value="1"/>
</dbReference>
<evidence type="ECO:0000259" key="1">
    <source>
        <dbReference type="Pfam" id="PF12697"/>
    </source>
</evidence>
<dbReference type="PANTHER" id="PTHR43358:SF4">
    <property type="entry name" value="ALPHA_BETA HYDROLASE FOLD-1 DOMAIN-CONTAINING PROTEIN"/>
    <property type="match status" value="1"/>
</dbReference>
<name>A0A542YIY4_9MICO</name>
<dbReference type="EMBL" id="VFOM01000001">
    <property type="protein sequence ID" value="TQL47934.1"/>
    <property type="molecule type" value="Genomic_DNA"/>
</dbReference>
<reference evidence="2 3" key="1">
    <citation type="submission" date="2019-06" db="EMBL/GenBank/DDBJ databases">
        <title>Sequencing the genomes of 1000 actinobacteria strains.</title>
        <authorList>
            <person name="Klenk H.-P."/>
        </authorList>
    </citation>
    <scope>NUCLEOTIDE SEQUENCE [LARGE SCALE GENOMIC DNA]</scope>
    <source>
        <strain evidence="2 3">DSM 26477</strain>
    </source>
</reference>
<accession>A0A542YIY4</accession>
<gene>
    <name evidence="2" type="ORF">FB562_1009</name>
</gene>
<keyword evidence="3" id="KW-1185">Reference proteome</keyword>
<dbReference type="InterPro" id="IPR052920">
    <property type="entry name" value="DNA-binding_regulatory"/>
</dbReference>
<organism evidence="2 3">
    <name type="scientific">Homoserinimonas aerilata</name>
    <dbReference type="NCBI Taxonomy" id="1162970"/>
    <lineage>
        <taxon>Bacteria</taxon>
        <taxon>Bacillati</taxon>
        <taxon>Actinomycetota</taxon>
        <taxon>Actinomycetes</taxon>
        <taxon>Micrococcales</taxon>
        <taxon>Microbacteriaceae</taxon>
        <taxon>Homoserinimonas</taxon>
    </lineage>
</organism>
<dbReference type="AlphaFoldDB" id="A0A542YIY4"/>
<comment type="caution">
    <text evidence="2">The sequence shown here is derived from an EMBL/GenBank/DDBJ whole genome shotgun (WGS) entry which is preliminary data.</text>
</comment>